<evidence type="ECO:0000313" key="3">
    <source>
        <dbReference type="Proteomes" id="UP001206312"/>
    </source>
</evidence>
<name>A0ABT1ATS4_9FLAO</name>
<protein>
    <submittedName>
        <fullName evidence="2">Complement resistance protein TraT</fullName>
    </submittedName>
</protein>
<keyword evidence="1" id="KW-0732">Signal</keyword>
<sequence>MKTLSFLSLLTLVFAITTTNAQKVKMYKIWVTTVNQDQFKGTLHAANQDELVILGENFTELKFVPQNIQGIKVRRQGNVGKGAWVGAVSGAVIGAVIGFSSTEDAYITQGSGALFGGLIGGSVGTLFGAVIKSGRKKFLINGSKDAYLSLLPRLQQYAPQKV</sequence>
<organism evidence="2 3">
    <name type="scientific">Robiginitalea marina</name>
    <dbReference type="NCBI Taxonomy" id="2954105"/>
    <lineage>
        <taxon>Bacteria</taxon>
        <taxon>Pseudomonadati</taxon>
        <taxon>Bacteroidota</taxon>
        <taxon>Flavobacteriia</taxon>
        <taxon>Flavobacteriales</taxon>
        <taxon>Flavobacteriaceae</taxon>
        <taxon>Robiginitalea</taxon>
    </lineage>
</organism>
<dbReference type="RefSeq" id="WP_252739739.1">
    <property type="nucleotide sequence ID" value="NZ_JAMXIB010000001.1"/>
</dbReference>
<evidence type="ECO:0000256" key="1">
    <source>
        <dbReference type="SAM" id="SignalP"/>
    </source>
</evidence>
<comment type="caution">
    <text evidence="2">The sequence shown here is derived from an EMBL/GenBank/DDBJ whole genome shotgun (WGS) entry which is preliminary data.</text>
</comment>
<accession>A0ABT1ATS4</accession>
<feature type="signal peptide" evidence="1">
    <location>
        <begin position="1"/>
        <end position="21"/>
    </location>
</feature>
<dbReference type="Proteomes" id="UP001206312">
    <property type="component" value="Unassembled WGS sequence"/>
</dbReference>
<evidence type="ECO:0000313" key="2">
    <source>
        <dbReference type="EMBL" id="MCO5723361.1"/>
    </source>
</evidence>
<feature type="chain" id="PRO_5046349255" evidence="1">
    <location>
        <begin position="22"/>
        <end position="162"/>
    </location>
</feature>
<keyword evidence="3" id="KW-1185">Reference proteome</keyword>
<gene>
    <name evidence="2" type="ORF">NG653_00735</name>
</gene>
<reference evidence="2 3" key="1">
    <citation type="submission" date="2022-06" db="EMBL/GenBank/DDBJ databases">
        <authorList>
            <person name="Xuan X."/>
        </authorList>
    </citation>
    <scope>NUCLEOTIDE SEQUENCE [LARGE SCALE GENOMIC DNA]</scope>
    <source>
        <strain evidence="2 3">2V75</strain>
    </source>
</reference>
<proteinExistence type="predicted"/>
<dbReference type="EMBL" id="JAMXIB010000001">
    <property type="protein sequence ID" value="MCO5723361.1"/>
    <property type="molecule type" value="Genomic_DNA"/>
</dbReference>